<accession>A0A2K6BB68</accession>
<feature type="transmembrane region" description="Helical" evidence="7">
    <location>
        <begin position="115"/>
        <end position="136"/>
    </location>
</feature>
<reference evidence="8" key="2">
    <citation type="submission" date="2025-09" db="UniProtKB">
        <authorList>
            <consortium name="Ensembl"/>
        </authorList>
    </citation>
    <scope>IDENTIFICATION</scope>
</reference>
<sequence>MSSHKGSVVETDTMELKGKWVIANPTKAEEEQTCPVPREEEEEVWVLTLPLQAHHTLGEPGAEQQWTSCCHHQYDGLPDWLKDNDCLLYGHRQPMSSFWACSRSIFYIHTETGNIWTHLLGFVLFLFLEILTVLRPNMYFTAPLQEKVVWGIFFVGAVLCLSFSWLVHTVYCHSEKVSRTFSKLYYSGIAPLLTRSFVPCLCYSFYCFPQPQLIYPSIVCVLSIFAIIHRQTRAGVFLGFGLSGIVPTMHSTIAEGFVKATTVGPMGWFCLMAVMYITRAGLYAAQIPERVFPGKFDIWFQSQQIFHVLMVTVAFVHFCDCTDDSLL</sequence>
<dbReference type="OMA" id="WRTFRVC"/>
<comment type="similarity">
    <text evidence="2">Belongs to the ADIPOR family.</text>
</comment>
<dbReference type="PANTHER" id="PTHR20855:SF40">
    <property type="entry name" value="ADIPONECTIN RECEPTOR PROTEIN 1"/>
    <property type="match status" value="1"/>
</dbReference>
<feature type="transmembrane region" description="Helical" evidence="7">
    <location>
        <begin position="184"/>
        <end position="206"/>
    </location>
</feature>
<evidence type="ECO:0000313" key="8">
    <source>
        <dbReference type="Ensembl" id="ENSMNEP00000008653.1"/>
    </source>
</evidence>
<dbReference type="AlphaFoldDB" id="A0A2K6BB68"/>
<keyword evidence="3 7" id="KW-0812">Transmembrane</keyword>
<evidence type="ECO:0000256" key="7">
    <source>
        <dbReference type="SAM" id="Phobius"/>
    </source>
</evidence>
<evidence type="ECO:0000256" key="6">
    <source>
        <dbReference type="PIRSR" id="PIRSR604254-1"/>
    </source>
</evidence>
<dbReference type="InterPro" id="IPR004254">
    <property type="entry name" value="AdipoR/HlyIII-related"/>
</dbReference>
<feature type="transmembrane region" description="Helical" evidence="7">
    <location>
        <begin position="235"/>
        <end position="254"/>
    </location>
</feature>
<evidence type="ECO:0000256" key="5">
    <source>
        <dbReference type="ARBA" id="ARBA00023136"/>
    </source>
</evidence>
<feature type="transmembrane region" description="Helical" evidence="7">
    <location>
        <begin position="266"/>
        <end position="285"/>
    </location>
</feature>
<evidence type="ECO:0000313" key="9">
    <source>
        <dbReference type="Proteomes" id="UP000233120"/>
    </source>
</evidence>
<feature type="transmembrane region" description="Helical" evidence="7">
    <location>
        <begin position="212"/>
        <end position="228"/>
    </location>
</feature>
<keyword evidence="5 7" id="KW-0472">Membrane</keyword>
<name>A0A2K6BB68_MACNE</name>
<dbReference type="GO" id="GO:0005886">
    <property type="term" value="C:plasma membrane"/>
    <property type="evidence" value="ECO:0007669"/>
    <property type="project" value="TreeGrafter"/>
</dbReference>
<keyword evidence="9" id="KW-1185">Reference proteome</keyword>
<keyword evidence="6" id="KW-0862">Zinc</keyword>
<dbReference type="Pfam" id="PF03006">
    <property type="entry name" value="HlyIII"/>
    <property type="match status" value="1"/>
</dbReference>
<proteinExistence type="inferred from homology"/>
<protein>
    <submittedName>
        <fullName evidence="8">Uncharacterized protein</fullName>
    </submittedName>
</protein>
<keyword evidence="4 7" id="KW-1133">Transmembrane helix</keyword>
<organism evidence="8 9">
    <name type="scientific">Macaca nemestrina</name>
    <name type="common">Pig-tailed macaque</name>
    <dbReference type="NCBI Taxonomy" id="9545"/>
    <lineage>
        <taxon>Eukaryota</taxon>
        <taxon>Metazoa</taxon>
        <taxon>Chordata</taxon>
        <taxon>Craniata</taxon>
        <taxon>Vertebrata</taxon>
        <taxon>Euteleostomi</taxon>
        <taxon>Mammalia</taxon>
        <taxon>Eutheria</taxon>
        <taxon>Euarchontoglires</taxon>
        <taxon>Primates</taxon>
        <taxon>Haplorrhini</taxon>
        <taxon>Catarrhini</taxon>
        <taxon>Cercopithecidae</taxon>
        <taxon>Cercopithecinae</taxon>
        <taxon>Macaca</taxon>
    </lineage>
</organism>
<dbReference type="Bgee" id="ENSMNEG00000028799">
    <property type="expression patterns" value="Expressed in liver"/>
</dbReference>
<dbReference type="STRING" id="9545.ENSMNEP00000008653"/>
<evidence type="ECO:0000256" key="1">
    <source>
        <dbReference type="ARBA" id="ARBA00004141"/>
    </source>
</evidence>
<evidence type="ECO:0000256" key="4">
    <source>
        <dbReference type="ARBA" id="ARBA00022989"/>
    </source>
</evidence>
<dbReference type="Proteomes" id="UP000233120">
    <property type="component" value="Unassembled WGS sequence"/>
</dbReference>
<reference evidence="8" key="1">
    <citation type="submission" date="2025-08" db="UniProtKB">
        <authorList>
            <consortium name="Ensembl"/>
        </authorList>
    </citation>
    <scope>IDENTIFICATION</scope>
</reference>
<feature type="binding site" evidence="6">
    <location>
        <position position="307"/>
    </location>
    <ligand>
        <name>Zn(2+)</name>
        <dbReference type="ChEBI" id="CHEBI:29105"/>
    </ligand>
</feature>
<dbReference type="GeneTree" id="ENSGT00940000154563"/>
<keyword evidence="6" id="KW-0479">Metal-binding</keyword>
<dbReference type="GO" id="GO:0046872">
    <property type="term" value="F:metal ion binding"/>
    <property type="evidence" value="ECO:0007669"/>
    <property type="project" value="UniProtKB-KW"/>
</dbReference>
<feature type="transmembrane region" description="Helical" evidence="7">
    <location>
        <begin position="148"/>
        <end position="172"/>
    </location>
</feature>
<dbReference type="PANTHER" id="PTHR20855">
    <property type="entry name" value="ADIPOR/PROGESTIN RECEPTOR-RELATED"/>
    <property type="match status" value="1"/>
</dbReference>
<dbReference type="Ensembl" id="ENSMNET00000032822.1">
    <property type="protein sequence ID" value="ENSMNEP00000008653.1"/>
    <property type="gene ID" value="ENSMNEG00000028799.1"/>
</dbReference>
<dbReference type="GO" id="GO:0038023">
    <property type="term" value="F:signaling receptor activity"/>
    <property type="evidence" value="ECO:0007669"/>
    <property type="project" value="TreeGrafter"/>
</dbReference>
<dbReference type="GO" id="GO:0033211">
    <property type="term" value="P:adiponectin-activated signaling pathway"/>
    <property type="evidence" value="ECO:0007669"/>
    <property type="project" value="TreeGrafter"/>
</dbReference>
<comment type="subcellular location">
    <subcellularLocation>
        <location evidence="1">Membrane</location>
        <topology evidence="1">Multi-pass membrane protein</topology>
    </subcellularLocation>
</comment>
<evidence type="ECO:0000256" key="2">
    <source>
        <dbReference type="ARBA" id="ARBA00007018"/>
    </source>
</evidence>
<feature type="binding site" evidence="6">
    <location>
        <position position="168"/>
    </location>
    <ligand>
        <name>Zn(2+)</name>
        <dbReference type="ChEBI" id="CHEBI:29105"/>
    </ligand>
</feature>
<evidence type="ECO:0000256" key="3">
    <source>
        <dbReference type="ARBA" id="ARBA00022692"/>
    </source>
</evidence>